<keyword evidence="5" id="KW-0804">Transcription</keyword>
<dbReference type="GO" id="GO:0003677">
    <property type="term" value="F:DNA binding"/>
    <property type="evidence" value="ECO:0007669"/>
    <property type="project" value="UniProtKB-KW"/>
</dbReference>
<keyword evidence="6" id="KW-0539">Nucleus</keyword>
<evidence type="ECO:0000256" key="3">
    <source>
        <dbReference type="ARBA" id="ARBA00023015"/>
    </source>
</evidence>
<keyword evidence="4" id="KW-0238">DNA-binding</keyword>
<keyword evidence="3" id="KW-0805">Transcription regulation</keyword>
<evidence type="ECO:0000256" key="4">
    <source>
        <dbReference type="ARBA" id="ARBA00023125"/>
    </source>
</evidence>
<evidence type="ECO:0000256" key="2">
    <source>
        <dbReference type="ARBA" id="ARBA00022737"/>
    </source>
</evidence>
<sequence length="53" mass="5945">MRSSTIISLDVELAVGVLLLFLIVTGLQCCGKSCRFRWINYLSPDLKRGSFSH</sequence>
<reference evidence="7" key="1">
    <citation type="journal article" date="2018" name="Data Brief">
        <title>Genome sequence data from 17 accessions of Ensete ventricosum, a staple food crop for millions in Ethiopia.</title>
        <authorList>
            <person name="Yemataw Z."/>
            <person name="Muzemil S."/>
            <person name="Ambachew D."/>
            <person name="Tripathi L."/>
            <person name="Tesfaye K."/>
            <person name="Chala A."/>
            <person name="Farbos A."/>
            <person name="O'Neill P."/>
            <person name="Moore K."/>
            <person name="Grant M."/>
            <person name="Studholme D.J."/>
        </authorList>
    </citation>
    <scope>NUCLEOTIDE SEQUENCE [LARGE SCALE GENOMIC DNA]</scope>
    <source>
        <tissue evidence="7">Leaf</tissue>
    </source>
</reference>
<keyword evidence="2" id="KW-0677">Repeat</keyword>
<evidence type="ECO:0000256" key="5">
    <source>
        <dbReference type="ARBA" id="ARBA00023163"/>
    </source>
</evidence>
<accession>A0A445MCF1</accession>
<evidence type="ECO:0008006" key="8">
    <source>
        <dbReference type="Google" id="ProtNLM"/>
    </source>
</evidence>
<dbReference type="PANTHER" id="PTHR47997">
    <property type="entry name" value="MYB DOMAIN PROTEIN 55"/>
    <property type="match status" value="1"/>
</dbReference>
<evidence type="ECO:0000256" key="6">
    <source>
        <dbReference type="ARBA" id="ARBA00023242"/>
    </source>
</evidence>
<name>A0A445MCF1_ENSVE</name>
<gene>
    <name evidence="7" type="ORF">BHM03_00008321</name>
</gene>
<protein>
    <recommendedName>
        <fullName evidence="8">HTH myb-type domain-containing protein</fullName>
    </recommendedName>
</protein>
<dbReference type="EMBL" id="KV875600">
    <property type="protein sequence ID" value="RZR71886.1"/>
    <property type="molecule type" value="Genomic_DNA"/>
</dbReference>
<evidence type="ECO:0000313" key="7">
    <source>
        <dbReference type="EMBL" id="RZR71886.1"/>
    </source>
</evidence>
<evidence type="ECO:0000256" key="1">
    <source>
        <dbReference type="ARBA" id="ARBA00004123"/>
    </source>
</evidence>
<proteinExistence type="predicted"/>
<organism evidence="7">
    <name type="scientific">Ensete ventricosum</name>
    <name type="common">Abyssinian banana</name>
    <name type="synonym">Musa ensete</name>
    <dbReference type="NCBI Taxonomy" id="4639"/>
    <lineage>
        <taxon>Eukaryota</taxon>
        <taxon>Viridiplantae</taxon>
        <taxon>Streptophyta</taxon>
        <taxon>Embryophyta</taxon>
        <taxon>Tracheophyta</taxon>
        <taxon>Spermatophyta</taxon>
        <taxon>Magnoliopsida</taxon>
        <taxon>Liliopsida</taxon>
        <taxon>Zingiberales</taxon>
        <taxon>Musaceae</taxon>
        <taxon>Ensete</taxon>
    </lineage>
</organism>
<dbReference type="InterPro" id="IPR051953">
    <property type="entry name" value="Plant_SW-associated_TFs"/>
</dbReference>
<comment type="subcellular location">
    <subcellularLocation>
        <location evidence="1">Nucleus</location>
    </subcellularLocation>
</comment>
<dbReference type="GO" id="GO:0005634">
    <property type="term" value="C:nucleus"/>
    <property type="evidence" value="ECO:0007669"/>
    <property type="project" value="UniProtKB-SubCell"/>
</dbReference>
<dbReference type="AlphaFoldDB" id="A0A445MCF1"/>
<dbReference type="PANTHER" id="PTHR47997:SF75">
    <property type="entry name" value="MYB DOMAIN PROTEIN 55"/>
    <property type="match status" value="1"/>
</dbReference>
<dbReference type="Proteomes" id="UP000290560">
    <property type="component" value="Unassembled WGS sequence"/>
</dbReference>